<accession>A0AAV6N1Y5</accession>
<proteinExistence type="inferred from homology"/>
<evidence type="ECO:0000313" key="6">
    <source>
        <dbReference type="Proteomes" id="UP000685013"/>
    </source>
</evidence>
<dbReference type="Pfam" id="PF02358">
    <property type="entry name" value="Trehalose_PPase"/>
    <property type="match status" value="1"/>
</dbReference>
<dbReference type="EMBL" id="JAGKQH010000010">
    <property type="protein sequence ID" value="KAG6590320.1"/>
    <property type="molecule type" value="Genomic_DNA"/>
</dbReference>
<evidence type="ECO:0000256" key="4">
    <source>
        <dbReference type="PROSITE-ProRule" id="PRU00708"/>
    </source>
</evidence>
<evidence type="ECO:0000313" key="5">
    <source>
        <dbReference type="EMBL" id="KAG6590320.1"/>
    </source>
</evidence>
<dbReference type="Pfam" id="PF20431">
    <property type="entry name" value="E_motif"/>
    <property type="match status" value="1"/>
</dbReference>
<dbReference type="Pfam" id="PF13041">
    <property type="entry name" value="PPR_2"/>
    <property type="match status" value="1"/>
</dbReference>
<name>A0AAV6N1Y5_9ROSI</name>
<keyword evidence="6" id="KW-1185">Reference proteome</keyword>
<dbReference type="NCBIfam" id="TIGR00756">
    <property type="entry name" value="PPR"/>
    <property type="match status" value="2"/>
</dbReference>
<comment type="similarity">
    <text evidence="1">In the N-terminal section; belongs to the glycosyltransferase 20 family.</text>
</comment>
<dbReference type="GO" id="GO:0005992">
    <property type="term" value="P:trehalose biosynthetic process"/>
    <property type="evidence" value="ECO:0007669"/>
    <property type="project" value="InterPro"/>
</dbReference>
<keyword evidence="3" id="KW-0677">Repeat</keyword>
<dbReference type="FunFam" id="1.25.40.10:FF:000242">
    <property type="entry name" value="Pentatricopeptide repeat-containing protein"/>
    <property type="match status" value="1"/>
</dbReference>
<dbReference type="Pfam" id="PF01535">
    <property type="entry name" value="PPR"/>
    <property type="match status" value="3"/>
</dbReference>
<dbReference type="Proteomes" id="UP000685013">
    <property type="component" value="Chromosome 10"/>
</dbReference>
<dbReference type="InterPro" id="IPR003337">
    <property type="entry name" value="Trehalose_PPase"/>
</dbReference>
<sequence length="572" mass="62890">MHLSPRLSCIHLLNNILNSSLLQLKQIHAQLITNAFKSPSPYAKLIAHFCNKHSPEATAYAHSISLHHRHPTNLFLFNTLIRCAPPQHSISIFANSVSTAHFQFDDFTFIFLLGACARAPSPPTLTTGKQIHTHILKRGVVSNIWVQTTMIHFYAINKDVGAARKVFDEMPVRNNVTWNAMIAGYCSQSGRVAHKYGLEALDLFRAMLVESTNSDVNPTDTTMVCLLSAASQLGVLETGVCVHAYIEKTIDSPENDVFIGTGLVNMYSKCGCLNSASSVFKQMKQRNVLTWTAMATGLAIHGKGKEALELLEAMGGHGVKPNAVTFTSLLSGCCHGGLIEEGLHLFDVMERKFGVVPQMQHYGCIVDLLGRCGHLKEAYELILGMPMAPDGVLWRSLMSSCMVHCDVEMGEKVGKFLVESVVGDEWCDGSEDFVALSNVYASAQRWENVKAVREEMKIKGIQNKAGRQKRPADRRSKTAGVTKGLVAERVLSTMVNSDKAPDFVMCIGDDRSDEDMFESILSRSYSLSLATPPMIFACTVGQKPSKAKYYLDDTADVLTLLQAWPTVLVAVN</sequence>
<feature type="repeat" description="PPR" evidence="4">
    <location>
        <begin position="287"/>
        <end position="321"/>
    </location>
</feature>
<comment type="similarity">
    <text evidence="2">In the C-terminal section; belongs to the trehalose phosphatase family.</text>
</comment>
<feature type="non-terminal residue" evidence="5">
    <location>
        <position position="1"/>
    </location>
</feature>
<reference evidence="5 6" key="1">
    <citation type="journal article" date="2021" name="Hortic Res">
        <title>The domestication of Cucurbita argyrosperma as revealed by the genome of its wild relative.</title>
        <authorList>
            <person name="Barrera-Redondo J."/>
            <person name="Sanchez-de la Vega G."/>
            <person name="Aguirre-Liguori J.A."/>
            <person name="Castellanos-Morales G."/>
            <person name="Gutierrez-Guerrero Y.T."/>
            <person name="Aguirre-Dugua X."/>
            <person name="Aguirre-Planter E."/>
            <person name="Tenaillon M.I."/>
            <person name="Lira-Saade R."/>
            <person name="Eguiarte L.E."/>
        </authorList>
    </citation>
    <scope>NUCLEOTIDE SEQUENCE [LARGE SCALE GENOMIC DNA]</scope>
    <source>
        <strain evidence="5">JBR-2021</strain>
    </source>
</reference>
<dbReference type="PANTHER" id="PTHR47926:SF537">
    <property type="entry name" value="PENTACOTRIPEPTIDE-REPEAT REGION OF PRORP DOMAIN-CONTAINING PROTEIN"/>
    <property type="match status" value="1"/>
</dbReference>
<evidence type="ECO:0000256" key="3">
    <source>
        <dbReference type="ARBA" id="ARBA00022737"/>
    </source>
</evidence>
<dbReference type="InterPro" id="IPR046960">
    <property type="entry name" value="PPR_At4g14850-like_plant"/>
</dbReference>
<evidence type="ECO:0000256" key="2">
    <source>
        <dbReference type="ARBA" id="ARBA00006330"/>
    </source>
</evidence>
<comment type="caution">
    <text evidence="5">The sequence shown here is derived from an EMBL/GenBank/DDBJ whole genome shotgun (WGS) entry which is preliminary data.</text>
</comment>
<feature type="repeat" description="PPR" evidence="4">
    <location>
        <begin position="322"/>
        <end position="352"/>
    </location>
</feature>
<evidence type="ECO:0000256" key="1">
    <source>
        <dbReference type="ARBA" id="ARBA00005409"/>
    </source>
</evidence>
<dbReference type="InterPro" id="IPR002885">
    <property type="entry name" value="PPR_rpt"/>
</dbReference>
<dbReference type="PANTHER" id="PTHR47926">
    <property type="entry name" value="PENTATRICOPEPTIDE REPEAT-CONTAINING PROTEIN"/>
    <property type="match status" value="1"/>
</dbReference>
<organism evidence="5 6">
    <name type="scientific">Cucurbita argyrosperma subsp. sororia</name>
    <dbReference type="NCBI Taxonomy" id="37648"/>
    <lineage>
        <taxon>Eukaryota</taxon>
        <taxon>Viridiplantae</taxon>
        <taxon>Streptophyta</taxon>
        <taxon>Embryophyta</taxon>
        <taxon>Tracheophyta</taxon>
        <taxon>Spermatophyta</taxon>
        <taxon>Magnoliopsida</taxon>
        <taxon>eudicotyledons</taxon>
        <taxon>Gunneridae</taxon>
        <taxon>Pentapetalae</taxon>
        <taxon>rosids</taxon>
        <taxon>fabids</taxon>
        <taxon>Cucurbitales</taxon>
        <taxon>Cucurbitaceae</taxon>
        <taxon>Cucurbiteae</taxon>
        <taxon>Cucurbita</taxon>
    </lineage>
</organism>
<dbReference type="FunFam" id="3.40.50.1000:FF:000052">
    <property type="entry name" value="Alpha,alpha-trehalose-phosphate synthase [UDP-forming] 6"/>
    <property type="match status" value="1"/>
</dbReference>
<dbReference type="AlphaFoldDB" id="A0AAV6N1Y5"/>
<dbReference type="PROSITE" id="PS51375">
    <property type="entry name" value="PPR"/>
    <property type="match status" value="2"/>
</dbReference>
<dbReference type="InterPro" id="IPR046848">
    <property type="entry name" value="E_motif"/>
</dbReference>
<dbReference type="GO" id="GO:0003723">
    <property type="term" value="F:RNA binding"/>
    <property type="evidence" value="ECO:0007669"/>
    <property type="project" value="InterPro"/>
</dbReference>
<dbReference type="GO" id="GO:0009451">
    <property type="term" value="P:RNA modification"/>
    <property type="evidence" value="ECO:0007669"/>
    <property type="project" value="InterPro"/>
</dbReference>
<protein>
    <submittedName>
        <fullName evidence="5">Pentatricopeptide repeat-containing protein</fullName>
    </submittedName>
</protein>
<gene>
    <name evidence="5" type="primary">PCMP-E93</name>
    <name evidence="5" type="ORF">SDJN03_15743</name>
</gene>